<dbReference type="GO" id="GO:0046872">
    <property type="term" value="F:metal ion binding"/>
    <property type="evidence" value="ECO:0007669"/>
    <property type="project" value="UniProtKB-KW"/>
</dbReference>
<dbReference type="OrthoDB" id="9785695at2"/>
<gene>
    <name evidence="6" type="ORF">CEW89_11970</name>
</gene>
<dbReference type="PROSITE" id="PS00630">
    <property type="entry name" value="IMP_2"/>
    <property type="match status" value="1"/>
</dbReference>
<comment type="similarity">
    <text evidence="1">Belongs to the inositol monophosphatase superfamily.</text>
</comment>
<dbReference type="Gene3D" id="3.40.190.80">
    <property type="match status" value="1"/>
</dbReference>
<organism evidence="6 7">
    <name type="scientific">Celeribacter ethanolicus</name>
    <dbReference type="NCBI Taxonomy" id="1758178"/>
    <lineage>
        <taxon>Bacteria</taxon>
        <taxon>Pseudomonadati</taxon>
        <taxon>Pseudomonadota</taxon>
        <taxon>Alphaproteobacteria</taxon>
        <taxon>Rhodobacterales</taxon>
        <taxon>Roseobacteraceae</taxon>
        <taxon>Celeribacter</taxon>
    </lineage>
</organism>
<dbReference type="KEGG" id="ceh:CEW89_11970"/>
<evidence type="ECO:0000313" key="7">
    <source>
        <dbReference type="Proteomes" id="UP000217935"/>
    </source>
</evidence>
<feature type="binding site" evidence="5">
    <location>
        <position position="91"/>
    </location>
    <ligand>
        <name>Mg(2+)</name>
        <dbReference type="ChEBI" id="CHEBI:18420"/>
        <label>1</label>
        <note>catalytic</note>
    </ligand>
</feature>
<dbReference type="SUPFAM" id="SSF56655">
    <property type="entry name" value="Carbohydrate phosphatase"/>
    <property type="match status" value="1"/>
</dbReference>
<protein>
    <submittedName>
        <fullName evidence="6">3'(2'),5'-bisphosphate nucleotidase CysQ</fullName>
    </submittedName>
</protein>
<dbReference type="Proteomes" id="UP000217935">
    <property type="component" value="Chromosome"/>
</dbReference>
<dbReference type="EMBL" id="CP022196">
    <property type="protein sequence ID" value="ATG49812.1"/>
    <property type="molecule type" value="Genomic_DNA"/>
</dbReference>
<dbReference type="PANTHER" id="PTHR20854">
    <property type="entry name" value="INOSITOL MONOPHOSPHATASE"/>
    <property type="match status" value="1"/>
</dbReference>
<accession>A0A291GID8</accession>
<dbReference type="RefSeq" id="WP_066704779.1">
    <property type="nucleotide sequence ID" value="NZ_CP022196.1"/>
</dbReference>
<dbReference type="GO" id="GO:0007165">
    <property type="term" value="P:signal transduction"/>
    <property type="evidence" value="ECO:0007669"/>
    <property type="project" value="TreeGrafter"/>
</dbReference>
<reference evidence="6 7" key="1">
    <citation type="submission" date="2017-06" db="EMBL/GenBank/DDBJ databases">
        <title>Celeribacter sp. TSPH2 complete genome sequence.</title>
        <authorList>
            <person name="Woo J.-H."/>
            <person name="Kim H.-S."/>
        </authorList>
    </citation>
    <scope>NUCLEOTIDE SEQUENCE [LARGE SCALE GENOMIC DNA]</scope>
    <source>
        <strain evidence="6 7">TSPH2</strain>
    </source>
</reference>
<dbReference type="PANTHER" id="PTHR20854:SF4">
    <property type="entry name" value="INOSITOL-1-MONOPHOSPHATASE-RELATED"/>
    <property type="match status" value="1"/>
</dbReference>
<feature type="binding site" evidence="5">
    <location>
        <position position="94"/>
    </location>
    <ligand>
        <name>Mg(2+)</name>
        <dbReference type="ChEBI" id="CHEBI:18420"/>
        <label>1</label>
        <note>catalytic</note>
    </ligand>
</feature>
<feature type="binding site" evidence="5">
    <location>
        <position position="93"/>
    </location>
    <ligand>
        <name>Mg(2+)</name>
        <dbReference type="ChEBI" id="CHEBI:18420"/>
        <label>2</label>
    </ligand>
</feature>
<keyword evidence="3" id="KW-0378">Hydrolase</keyword>
<dbReference type="GO" id="GO:0006020">
    <property type="term" value="P:inositol metabolic process"/>
    <property type="evidence" value="ECO:0007669"/>
    <property type="project" value="TreeGrafter"/>
</dbReference>
<dbReference type="AlphaFoldDB" id="A0A291GID8"/>
<evidence type="ECO:0000256" key="4">
    <source>
        <dbReference type="ARBA" id="ARBA00022842"/>
    </source>
</evidence>
<dbReference type="PRINTS" id="PR00377">
    <property type="entry name" value="IMPHPHTASES"/>
</dbReference>
<evidence type="ECO:0000256" key="5">
    <source>
        <dbReference type="PIRSR" id="PIRSR600760-2"/>
    </source>
</evidence>
<keyword evidence="4 5" id="KW-0460">Magnesium</keyword>
<dbReference type="GO" id="GO:0046854">
    <property type="term" value="P:phosphatidylinositol phosphate biosynthetic process"/>
    <property type="evidence" value="ECO:0007669"/>
    <property type="project" value="InterPro"/>
</dbReference>
<name>A0A291GID8_9RHOB</name>
<evidence type="ECO:0000256" key="1">
    <source>
        <dbReference type="ARBA" id="ARBA00009759"/>
    </source>
</evidence>
<comment type="cofactor">
    <cofactor evidence="5">
        <name>Mg(2+)</name>
        <dbReference type="ChEBI" id="CHEBI:18420"/>
    </cofactor>
</comment>
<evidence type="ECO:0000256" key="2">
    <source>
        <dbReference type="ARBA" id="ARBA00022723"/>
    </source>
</evidence>
<evidence type="ECO:0000313" key="6">
    <source>
        <dbReference type="EMBL" id="ATG49812.1"/>
    </source>
</evidence>
<keyword evidence="2 5" id="KW-0479">Metal-binding</keyword>
<dbReference type="Gene3D" id="3.30.540.10">
    <property type="entry name" value="Fructose-1,6-Bisphosphatase, subunit A, domain 1"/>
    <property type="match status" value="1"/>
</dbReference>
<sequence length="263" mass="28981">MPVTDDLTEDLELLIEAARNAGEIASPYWQANPQVWDKGGGQGPVTEADLAVDRMLHEYLLSERPDYGWLSEETVDTTSERLGRKRVFIVDPIDGTRSFIHGDRNWAHSLAIAEEGQVIAAVVFLPLRERLFAAIKGGGACLNGNPLRAGKRCDLDGATVLAPRQHLSDEHWRGGSPKFIHKFRPSLAYRLALVAQGRYDAMFTFRKTWEWDVAAGTLILSEAGGQVTDLLGQRPVFNQPVPQLDGMVAGCPQLAQAILARLK</sequence>
<evidence type="ECO:0000256" key="3">
    <source>
        <dbReference type="ARBA" id="ARBA00022801"/>
    </source>
</evidence>
<dbReference type="InterPro" id="IPR000760">
    <property type="entry name" value="Inositol_monophosphatase-like"/>
</dbReference>
<dbReference type="GO" id="GO:0008934">
    <property type="term" value="F:inositol monophosphate 1-phosphatase activity"/>
    <property type="evidence" value="ECO:0007669"/>
    <property type="project" value="TreeGrafter"/>
</dbReference>
<keyword evidence="7" id="KW-1185">Reference proteome</keyword>
<proteinExistence type="inferred from homology"/>
<dbReference type="Pfam" id="PF00459">
    <property type="entry name" value="Inositol_P"/>
    <property type="match status" value="1"/>
</dbReference>
<feature type="binding site" evidence="5">
    <location>
        <position position="72"/>
    </location>
    <ligand>
        <name>Mg(2+)</name>
        <dbReference type="ChEBI" id="CHEBI:18420"/>
        <label>1</label>
        <note>catalytic</note>
    </ligand>
</feature>
<dbReference type="InterPro" id="IPR020583">
    <property type="entry name" value="Inositol_monoP_metal-BS"/>
</dbReference>
<dbReference type="InterPro" id="IPR020550">
    <property type="entry name" value="Inositol_monophosphatase_CS"/>
</dbReference>
<dbReference type="CDD" id="cd01638">
    <property type="entry name" value="CysQ"/>
    <property type="match status" value="1"/>
</dbReference>
<dbReference type="STRING" id="1758178.GCA_001550095_00374"/>
<dbReference type="PROSITE" id="PS00629">
    <property type="entry name" value="IMP_1"/>
    <property type="match status" value="1"/>
</dbReference>
<feature type="binding site" evidence="5">
    <location>
        <position position="212"/>
    </location>
    <ligand>
        <name>Mg(2+)</name>
        <dbReference type="ChEBI" id="CHEBI:18420"/>
        <label>1</label>
        <note>catalytic</note>
    </ligand>
</feature>